<keyword evidence="2 7" id="KW-0349">Heme</keyword>
<dbReference type="AlphaFoldDB" id="A0AAD5ZHL4"/>
<dbReference type="Proteomes" id="UP001210211">
    <property type="component" value="Unassembled WGS sequence"/>
</dbReference>
<dbReference type="GO" id="GO:0020037">
    <property type="term" value="F:heme binding"/>
    <property type="evidence" value="ECO:0007669"/>
    <property type="project" value="InterPro"/>
</dbReference>
<keyword evidence="5 7" id="KW-0408">Iron</keyword>
<keyword evidence="4 8" id="KW-0560">Oxidoreductase</keyword>
<keyword evidence="9" id="KW-0732">Signal</keyword>
<dbReference type="SUPFAM" id="SSF48264">
    <property type="entry name" value="Cytochrome P450"/>
    <property type="match status" value="1"/>
</dbReference>
<evidence type="ECO:0000256" key="7">
    <source>
        <dbReference type="PIRSR" id="PIRSR602401-1"/>
    </source>
</evidence>
<evidence type="ECO:0000256" key="8">
    <source>
        <dbReference type="RuleBase" id="RU000461"/>
    </source>
</evidence>
<comment type="similarity">
    <text evidence="1 8">Belongs to the cytochrome P450 family.</text>
</comment>
<dbReference type="GO" id="GO:0005506">
    <property type="term" value="F:iron ion binding"/>
    <property type="evidence" value="ECO:0007669"/>
    <property type="project" value="InterPro"/>
</dbReference>
<dbReference type="PRINTS" id="PR00385">
    <property type="entry name" value="P450"/>
</dbReference>
<evidence type="ECO:0000256" key="4">
    <source>
        <dbReference type="ARBA" id="ARBA00023002"/>
    </source>
</evidence>
<keyword evidence="11" id="KW-1185">Reference proteome</keyword>
<feature type="binding site" description="axial binding residue" evidence="7">
    <location>
        <position position="443"/>
    </location>
    <ligand>
        <name>heme</name>
        <dbReference type="ChEBI" id="CHEBI:30413"/>
    </ligand>
    <ligandPart>
        <name>Fe</name>
        <dbReference type="ChEBI" id="CHEBI:18248"/>
    </ligandPart>
</feature>
<evidence type="ECO:0000256" key="2">
    <source>
        <dbReference type="ARBA" id="ARBA00022617"/>
    </source>
</evidence>
<name>A0AAD5ZHL4_9POAL</name>
<evidence type="ECO:0000256" key="6">
    <source>
        <dbReference type="ARBA" id="ARBA00023033"/>
    </source>
</evidence>
<comment type="cofactor">
    <cofactor evidence="7">
        <name>heme</name>
        <dbReference type="ChEBI" id="CHEBI:30413"/>
    </cofactor>
</comment>
<evidence type="ECO:0000313" key="10">
    <source>
        <dbReference type="EMBL" id="KAJ3698030.1"/>
    </source>
</evidence>
<dbReference type="Gene3D" id="1.10.630.10">
    <property type="entry name" value="Cytochrome P450"/>
    <property type="match status" value="1"/>
</dbReference>
<sequence length="505" mass="56738">MLTFAFVLATFLSLLKAVKAFPAAKPSILRLPPGPWQLPVIGSIHHLIIAGSLPYRALHDMSRKYGPLMLLKIGETPTVIASSVEAATEILKTQDITFSSRPISVTTNIMSSGGRDMFSAPYSDYWKQIRKVCIMRLFGPKRIQAFKSIQEEEAKNLIRSVTTTIEASSPVNLSELITFYFSNITARAITGTTHKEQLEFLRVWEKIKRLASGDNLVDLFPSKRWFTIMVSGATYEAERCHRIVGELLDNLIMMKRERSTISDATDTEDEDLLDMLLKMDMGEGSELTPLKLDSIKVIIMNLFGGGSETSVPTIEWAMLELLRHPSALERAQAEVRSALKGKTTVTMDDVNELSFIRNVIRETLRLHLPVPLLPRVSKADCTVLGYDIPKNTKVLVNAWALARDPKYWEDADAFKPERFEVQAIDYKGTELEYMPFSAGCRQCPGRSLGLANVELCLANLLYHFDWKFPPGVKPNKLDMSESFAVTIRRKHQVYLCPVLHVPSAA</sequence>
<dbReference type="GO" id="GO:0016705">
    <property type="term" value="F:oxidoreductase activity, acting on paired donors, with incorporation or reduction of molecular oxygen"/>
    <property type="evidence" value="ECO:0007669"/>
    <property type="project" value="InterPro"/>
</dbReference>
<dbReference type="InterPro" id="IPR002401">
    <property type="entry name" value="Cyt_P450_E_grp-I"/>
</dbReference>
<dbReference type="InterPro" id="IPR036396">
    <property type="entry name" value="Cyt_P450_sf"/>
</dbReference>
<evidence type="ECO:0008006" key="12">
    <source>
        <dbReference type="Google" id="ProtNLM"/>
    </source>
</evidence>
<dbReference type="Pfam" id="PF00067">
    <property type="entry name" value="p450"/>
    <property type="match status" value="1"/>
</dbReference>
<reference evidence="10 11" key="1">
    <citation type="journal article" date="2022" name="Cell">
        <title>Repeat-based holocentromeres influence genome architecture and karyotype evolution.</title>
        <authorList>
            <person name="Hofstatter P.G."/>
            <person name="Thangavel G."/>
            <person name="Lux T."/>
            <person name="Neumann P."/>
            <person name="Vondrak T."/>
            <person name="Novak P."/>
            <person name="Zhang M."/>
            <person name="Costa L."/>
            <person name="Castellani M."/>
            <person name="Scott A."/>
            <person name="Toegelov H."/>
            <person name="Fuchs J."/>
            <person name="Mata-Sucre Y."/>
            <person name="Dias Y."/>
            <person name="Vanzela A.L.L."/>
            <person name="Huettel B."/>
            <person name="Almeida C.C.S."/>
            <person name="Simkova H."/>
            <person name="Souza G."/>
            <person name="Pedrosa-Harand A."/>
            <person name="Macas J."/>
            <person name="Mayer K.F.X."/>
            <person name="Houben A."/>
            <person name="Marques A."/>
        </authorList>
    </citation>
    <scope>NUCLEOTIDE SEQUENCE [LARGE SCALE GENOMIC DNA]</scope>
    <source>
        <strain evidence="10">RhyTen1mFocal</strain>
    </source>
</reference>
<dbReference type="InterPro" id="IPR017972">
    <property type="entry name" value="Cyt_P450_CS"/>
</dbReference>
<dbReference type="CDD" id="cd11072">
    <property type="entry name" value="CYP71-like"/>
    <property type="match status" value="1"/>
</dbReference>
<dbReference type="GO" id="GO:0004497">
    <property type="term" value="F:monooxygenase activity"/>
    <property type="evidence" value="ECO:0007669"/>
    <property type="project" value="UniProtKB-KW"/>
</dbReference>
<comment type="caution">
    <text evidence="10">The sequence shown here is derived from an EMBL/GenBank/DDBJ whole genome shotgun (WGS) entry which is preliminary data.</text>
</comment>
<dbReference type="PANTHER" id="PTHR47955:SF8">
    <property type="entry name" value="CYTOCHROME P450 71D11-LIKE"/>
    <property type="match status" value="1"/>
</dbReference>
<feature type="chain" id="PRO_5042102399" description="Cytochrome P450" evidence="9">
    <location>
        <begin position="21"/>
        <end position="505"/>
    </location>
</feature>
<proteinExistence type="inferred from homology"/>
<keyword evidence="6 8" id="KW-0503">Monooxygenase</keyword>
<protein>
    <recommendedName>
        <fullName evidence="12">Cytochrome P450</fullName>
    </recommendedName>
</protein>
<dbReference type="EMBL" id="JAMRDG010000001">
    <property type="protein sequence ID" value="KAJ3698030.1"/>
    <property type="molecule type" value="Genomic_DNA"/>
</dbReference>
<evidence type="ECO:0000256" key="5">
    <source>
        <dbReference type="ARBA" id="ARBA00023004"/>
    </source>
</evidence>
<dbReference type="PRINTS" id="PR00463">
    <property type="entry name" value="EP450I"/>
</dbReference>
<accession>A0AAD5ZHL4</accession>
<dbReference type="FunFam" id="1.10.630.10:FF:000043">
    <property type="entry name" value="Cytochrome P450 99A2"/>
    <property type="match status" value="1"/>
</dbReference>
<evidence type="ECO:0000313" key="11">
    <source>
        <dbReference type="Proteomes" id="UP001210211"/>
    </source>
</evidence>
<dbReference type="PROSITE" id="PS00086">
    <property type="entry name" value="CYTOCHROME_P450"/>
    <property type="match status" value="1"/>
</dbReference>
<evidence type="ECO:0000256" key="1">
    <source>
        <dbReference type="ARBA" id="ARBA00010617"/>
    </source>
</evidence>
<feature type="signal peptide" evidence="9">
    <location>
        <begin position="1"/>
        <end position="20"/>
    </location>
</feature>
<gene>
    <name evidence="10" type="ORF">LUZ61_001735</name>
</gene>
<organism evidence="10 11">
    <name type="scientific">Rhynchospora tenuis</name>
    <dbReference type="NCBI Taxonomy" id="198213"/>
    <lineage>
        <taxon>Eukaryota</taxon>
        <taxon>Viridiplantae</taxon>
        <taxon>Streptophyta</taxon>
        <taxon>Embryophyta</taxon>
        <taxon>Tracheophyta</taxon>
        <taxon>Spermatophyta</taxon>
        <taxon>Magnoliopsida</taxon>
        <taxon>Liliopsida</taxon>
        <taxon>Poales</taxon>
        <taxon>Cyperaceae</taxon>
        <taxon>Cyperoideae</taxon>
        <taxon>Rhynchosporeae</taxon>
        <taxon>Rhynchospora</taxon>
    </lineage>
</organism>
<keyword evidence="3 7" id="KW-0479">Metal-binding</keyword>
<evidence type="ECO:0000256" key="3">
    <source>
        <dbReference type="ARBA" id="ARBA00022723"/>
    </source>
</evidence>
<evidence type="ECO:0000256" key="9">
    <source>
        <dbReference type="SAM" id="SignalP"/>
    </source>
</evidence>
<dbReference type="PANTHER" id="PTHR47955">
    <property type="entry name" value="CYTOCHROME P450 FAMILY 71 PROTEIN"/>
    <property type="match status" value="1"/>
</dbReference>
<dbReference type="InterPro" id="IPR001128">
    <property type="entry name" value="Cyt_P450"/>
</dbReference>